<evidence type="ECO:0000256" key="5">
    <source>
        <dbReference type="ARBA" id="ARBA00022741"/>
    </source>
</evidence>
<dbReference type="EC" id="3.1.21.3" evidence="3"/>
<dbReference type="Pfam" id="PF22679">
    <property type="entry name" value="T1R_D3-like"/>
    <property type="match status" value="1"/>
</dbReference>
<keyword evidence="8 12" id="KW-0378">Hydrolase</keyword>
<dbReference type="GO" id="GO:0120545">
    <property type="term" value="F:nucleic acid conformation isomerase activity"/>
    <property type="evidence" value="ECO:0007669"/>
    <property type="project" value="UniProtKB-ARBA"/>
</dbReference>
<dbReference type="CDD" id="cd18800">
    <property type="entry name" value="SF2_C_EcoR124I-like"/>
    <property type="match status" value="1"/>
</dbReference>
<reference evidence="12" key="1">
    <citation type="journal article" date="2020" name="ISME J.">
        <title>Gammaproteobacteria mediating utilization of methyl-, sulfur- and petroleum organic compounds in deep ocean hydrothermal plumes.</title>
        <authorList>
            <person name="Zhou Z."/>
            <person name="Liu Y."/>
            <person name="Pan J."/>
            <person name="Cron B.R."/>
            <person name="Toner B.M."/>
            <person name="Anantharaman K."/>
            <person name="Breier J.A."/>
            <person name="Dick G.J."/>
            <person name="Li M."/>
        </authorList>
    </citation>
    <scope>NUCLEOTIDE SEQUENCE</scope>
    <source>
        <strain evidence="12">SZUA-1471</strain>
    </source>
</reference>
<comment type="similarity">
    <text evidence="2">Belongs to the HsdR family.</text>
</comment>
<name>A0A833E3Q0_9EURY</name>
<dbReference type="InterPro" id="IPR051268">
    <property type="entry name" value="Type-I_R_enzyme_R_subunit"/>
</dbReference>
<keyword evidence="10" id="KW-0238">DNA-binding</keyword>
<gene>
    <name evidence="12" type="ORF">EYH21_00795</name>
</gene>
<evidence type="ECO:0000259" key="11">
    <source>
        <dbReference type="PROSITE" id="PS51192"/>
    </source>
</evidence>
<feature type="domain" description="Helicase ATP-binding" evidence="11">
    <location>
        <begin position="265"/>
        <end position="425"/>
    </location>
</feature>
<dbReference type="GO" id="GO:0003677">
    <property type="term" value="F:DNA binding"/>
    <property type="evidence" value="ECO:0007669"/>
    <property type="project" value="UniProtKB-KW"/>
</dbReference>
<dbReference type="Proteomes" id="UP000618343">
    <property type="component" value="Unassembled WGS sequence"/>
</dbReference>
<comment type="caution">
    <text evidence="12">The sequence shown here is derived from an EMBL/GenBank/DDBJ whole genome shotgun (WGS) entry which is preliminary data.</text>
</comment>
<comment type="catalytic activity">
    <reaction evidence="1">
        <text>Endonucleolytic cleavage of DNA to give random double-stranded fragments with terminal 5'-phosphates, ATP is simultaneously hydrolyzed.</text>
        <dbReference type="EC" id="3.1.21.3"/>
    </reaction>
</comment>
<keyword evidence="9" id="KW-0067">ATP-binding</keyword>
<protein>
    <recommendedName>
        <fullName evidence="3">type I site-specific deoxyribonuclease</fullName>
        <ecNumber evidence="3">3.1.21.3</ecNumber>
    </recommendedName>
</protein>
<keyword evidence="6" id="KW-0680">Restriction system</keyword>
<evidence type="ECO:0000256" key="3">
    <source>
        <dbReference type="ARBA" id="ARBA00012654"/>
    </source>
</evidence>
<dbReference type="InterPro" id="IPR055180">
    <property type="entry name" value="HsdR_RecA-like_helicase_dom_2"/>
</dbReference>
<dbReference type="EMBL" id="DQUO01000003">
    <property type="protein sequence ID" value="HIP90830.1"/>
    <property type="molecule type" value="Genomic_DNA"/>
</dbReference>
<dbReference type="InterPro" id="IPR014001">
    <property type="entry name" value="Helicase_ATP-bd"/>
</dbReference>
<dbReference type="GO" id="GO:0009035">
    <property type="term" value="F:type I site-specific deoxyribonuclease activity"/>
    <property type="evidence" value="ECO:0007669"/>
    <property type="project" value="UniProtKB-EC"/>
</dbReference>
<dbReference type="Gene3D" id="3.90.1570.50">
    <property type="match status" value="1"/>
</dbReference>
<proteinExistence type="inferred from homology"/>
<dbReference type="SMART" id="SM00487">
    <property type="entry name" value="DEXDc"/>
    <property type="match status" value="1"/>
</dbReference>
<dbReference type="InterPro" id="IPR007409">
    <property type="entry name" value="Restrct_endonuc_type1_HsdR_N"/>
</dbReference>
<accession>A0A833E3Q0</accession>
<evidence type="ECO:0000256" key="10">
    <source>
        <dbReference type="ARBA" id="ARBA00023125"/>
    </source>
</evidence>
<dbReference type="AlphaFoldDB" id="A0A833E3Q0"/>
<evidence type="ECO:0000256" key="8">
    <source>
        <dbReference type="ARBA" id="ARBA00022801"/>
    </source>
</evidence>
<keyword evidence="4" id="KW-0540">Nuclease</keyword>
<dbReference type="InterPro" id="IPR040980">
    <property type="entry name" value="SWI2_SNF2"/>
</dbReference>
<organism evidence="12 13">
    <name type="scientific">Methanothermococcus okinawensis</name>
    <dbReference type="NCBI Taxonomy" id="155863"/>
    <lineage>
        <taxon>Archaea</taxon>
        <taxon>Methanobacteriati</taxon>
        <taxon>Methanobacteriota</taxon>
        <taxon>Methanomada group</taxon>
        <taxon>Methanococci</taxon>
        <taxon>Methanococcales</taxon>
        <taxon>Methanococcaceae</taxon>
        <taxon>Methanothermococcus</taxon>
    </lineage>
</organism>
<keyword evidence="7" id="KW-0255">Endonuclease</keyword>
<evidence type="ECO:0000256" key="2">
    <source>
        <dbReference type="ARBA" id="ARBA00008598"/>
    </source>
</evidence>
<evidence type="ECO:0000256" key="7">
    <source>
        <dbReference type="ARBA" id="ARBA00022759"/>
    </source>
</evidence>
<evidence type="ECO:0000256" key="9">
    <source>
        <dbReference type="ARBA" id="ARBA00022840"/>
    </source>
</evidence>
<dbReference type="NCBIfam" id="TIGR00348">
    <property type="entry name" value="hsdR"/>
    <property type="match status" value="1"/>
</dbReference>
<dbReference type="Pfam" id="PF18766">
    <property type="entry name" value="SWI2_SNF2"/>
    <property type="match status" value="1"/>
</dbReference>
<dbReference type="CDD" id="cd18030">
    <property type="entry name" value="DEXHc_RE_I_HsdR"/>
    <property type="match status" value="1"/>
</dbReference>
<dbReference type="SUPFAM" id="SSF52540">
    <property type="entry name" value="P-loop containing nucleoside triphosphate hydrolases"/>
    <property type="match status" value="2"/>
</dbReference>
<evidence type="ECO:0000256" key="4">
    <source>
        <dbReference type="ARBA" id="ARBA00022722"/>
    </source>
</evidence>
<keyword evidence="5" id="KW-0547">Nucleotide-binding</keyword>
<evidence type="ECO:0000313" key="13">
    <source>
        <dbReference type="Proteomes" id="UP000618343"/>
    </source>
</evidence>
<evidence type="ECO:0000256" key="6">
    <source>
        <dbReference type="ARBA" id="ARBA00022747"/>
    </source>
</evidence>
<dbReference type="Gene3D" id="3.40.50.300">
    <property type="entry name" value="P-loop containing nucleotide triphosphate hydrolases"/>
    <property type="match status" value="2"/>
</dbReference>
<dbReference type="PROSITE" id="PS51192">
    <property type="entry name" value="HELICASE_ATP_BIND_1"/>
    <property type="match status" value="1"/>
</dbReference>
<dbReference type="Pfam" id="PF04313">
    <property type="entry name" value="HSDR_N"/>
    <property type="match status" value="1"/>
</dbReference>
<evidence type="ECO:0000313" key="12">
    <source>
        <dbReference type="EMBL" id="HIP90830.1"/>
    </source>
</evidence>
<dbReference type="PANTHER" id="PTHR30195:SF15">
    <property type="entry name" value="TYPE I RESTRICTION ENZYME HINDI ENDONUCLEASE SUBUNIT"/>
    <property type="match status" value="1"/>
</dbReference>
<dbReference type="PANTHER" id="PTHR30195">
    <property type="entry name" value="TYPE I SITE-SPECIFIC DEOXYRIBONUCLEASE PROTEIN SUBUNIT M AND R"/>
    <property type="match status" value="1"/>
</dbReference>
<dbReference type="GO" id="GO:0005524">
    <property type="term" value="F:ATP binding"/>
    <property type="evidence" value="ECO:0007669"/>
    <property type="project" value="UniProtKB-KW"/>
</dbReference>
<evidence type="ECO:0000256" key="1">
    <source>
        <dbReference type="ARBA" id="ARBA00000851"/>
    </source>
</evidence>
<dbReference type="InterPro" id="IPR004473">
    <property type="entry name" value="Restrct_endonuc_typeI_HsdR"/>
</dbReference>
<dbReference type="InterPro" id="IPR027417">
    <property type="entry name" value="P-loop_NTPase"/>
</dbReference>
<dbReference type="CDD" id="cd22332">
    <property type="entry name" value="HsdR_N"/>
    <property type="match status" value="1"/>
</dbReference>
<sequence>MEPISEKRDVQDLIIKYLQEIGWKYIPPVHLNKKRGYNIKEPFIHPILERKLKELNREIITDKNVREVIRRLKLISPTFTGNQEFLDYLRGKKTIYVEEERRERNFKLIDFENLENNHFAFTEEFIFEDREKRRLDILLFINGIPICTVELKSPTIYQGEEEAREQVEMYNYLLPDLFKYLQFYAVSEGIRLFYGPTWKYESKTFYRWKIKDNFNFGELVKSFFNKREVMETLRSYIVFMTVDEELQKFILKQHQRRAIGKIVKRVLKEKKKKGLIWHTQGAYKTLTMIVSADELRKIPELENPKVIVVVDRLELEQQIYQNFQAYGYPNIVRAESRKHLRELLEDDYRGLIITTIHKFKGMPKHINTGENIILLIDEAHRSQEGNLGNYMRGALPNAFYFGFTGTPIDKTKVGKGTFVTFGYPPDEPYLDRYTIDESIEDGTTVPLYYTLAKTELHVDRETLEEEFFKIVEEEGIVSIEGINKIIERAEKLKSVLKSRDRIDKIARHIAEHYKKYVEPLGFKAFIVAVDREACALYKEAMDKYLPPEYTEVVYTSHYRDRELLKKYHLSPEEEKRIRKDFKSPQKLPKILIVTEKLLTGYDAPILYTMYLDKPLKDHALLQGIARINRPYTGKTCGLILDYIGIFEDLQRALAFYSRDIETGLIDYDKLKEKFKELMNRADEILRELDLGDREKRMENIVVYFFDEDKRGVFIKIFKQIQEIYEILSPDEFLRDYIGKYKLLVQIYKIIHQTYIPEAERRKIRRDILKKTENLIRENIELLEIVDNLPLYEINRGIAKTLKTDRRSQKLKVVNLYRSIKRHIEKRKRNNPYFVPLSEEVDRVILQLRERQRDIESTLKELIKIAEYMAEGEEEQLKSRLSKEEFTYFWILKKYGVESEDIAERIYQVVSSRRHWIYNKNMERELRKDLYKTLRGVLPILQLSELINLVDEILNMDKILRSENIERDMEEHVKE</sequence>
<dbReference type="GO" id="GO:0009307">
    <property type="term" value="P:DNA restriction-modification system"/>
    <property type="evidence" value="ECO:0007669"/>
    <property type="project" value="UniProtKB-KW"/>
</dbReference>